<dbReference type="STRING" id="945553.A0A0D2MJP1"/>
<evidence type="ECO:0000256" key="1">
    <source>
        <dbReference type="SAM" id="MobiDB-lite"/>
    </source>
</evidence>
<organism evidence="2 3">
    <name type="scientific">Hypholoma sublateritium (strain FD-334 SS-4)</name>
    <dbReference type="NCBI Taxonomy" id="945553"/>
    <lineage>
        <taxon>Eukaryota</taxon>
        <taxon>Fungi</taxon>
        <taxon>Dikarya</taxon>
        <taxon>Basidiomycota</taxon>
        <taxon>Agaricomycotina</taxon>
        <taxon>Agaricomycetes</taxon>
        <taxon>Agaricomycetidae</taxon>
        <taxon>Agaricales</taxon>
        <taxon>Agaricineae</taxon>
        <taxon>Strophariaceae</taxon>
        <taxon>Hypholoma</taxon>
    </lineage>
</organism>
<feature type="region of interest" description="Disordered" evidence="1">
    <location>
        <begin position="1"/>
        <end position="36"/>
    </location>
</feature>
<feature type="compositionally biased region" description="Basic and acidic residues" evidence="1">
    <location>
        <begin position="9"/>
        <end position="21"/>
    </location>
</feature>
<keyword evidence="3" id="KW-1185">Reference proteome</keyword>
<evidence type="ECO:0000313" key="3">
    <source>
        <dbReference type="Proteomes" id="UP000054270"/>
    </source>
</evidence>
<evidence type="ECO:0000313" key="2">
    <source>
        <dbReference type="EMBL" id="KJA23923.1"/>
    </source>
</evidence>
<proteinExistence type="predicted"/>
<sequence>MSQKAGHLLNRDRGSEEKNPNENENEPQSDINKGEVGEETTWKNIEFAASLMAECNSVVPLAILDTAIFQFRQVFETPPTTDSARCIVMGYLVAALSLRFMYTNQINDLDESIYLRCDLYELRDDMEVNNA</sequence>
<dbReference type="Proteomes" id="UP000054270">
    <property type="component" value="Unassembled WGS sequence"/>
</dbReference>
<gene>
    <name evidence="2" type="ORF">HYPSUDRAFT_66012</name>
</gene>
<dbReference type="AlphaFoldDB" id="A0A0D2MJP1"/>
<name>A0A0D2MJP1_HYPSF</name>
<accession>A0A0D2MJP1</accession>
<dbReference type="EMBL" id="KN817540">
    <property type="protein sequence ID" value="KJA23923.1"/>
    <property type="molecule type" value="Genomic_DNA"/>
</dbReference>
<protein>
    <submittedName>
        <fullName evidence="2">Uncharacterized protein</fullName>
    </submittedName>
</protein>
<reference evidence="3" key="1">
    <citation type="submission" date="2014-04" db="EMBL/GenBank/DDBJ databases">
        <title>Evolutionary Origins and Diversification of the Mycorrhizal Mutualists.</title>
        <authorList>
            <consortium name="DOE Joint Genome Institute"/>
            <consortium name="Mycorrhizal Genomics Consortium"/>
            <person name="Kohler A."/>
            <person name="Kuo A."/>
            <person name="Nagy L.G."/>
            <person name="Floudas D."/>
            <person name="Copeland A."/>
            <person name="Barry K.W."/>
            <person name="Cichocki N."/>
            <person name="Veneault-Fourrey C."/>
            <person name="LaButti K."/>
            <person name="Lindquist E.A."/>
            <person name="Lipzen A."/>
            <person name="Lundell T."/>
            <person name="Morin E."/>
            <person name="Murat C."/>
            <person name="Riley R."/>
            <person name="Ohm R."/>
            <person name="Sun H."/>
            <person name="Tunlid A."/>
            <person name="Henrissat B."/>
            <person name="Grigoriev I.V."/>
            <person name="Hibbett D.S."/>
            <person name="Martin F."/>
        </authorList>
    </citation>
    <scope>NUCLEOTIDE SEQUENCE [LARGE SCALE GENOMIC DNA]</scope>
    <source>
        <strain evidence="3">FD-334 SS-4</strain>
    </source>
</reference>